<comment type="caution">
    <text evidence="13">The sequence shown here is derived from an EMBL/GenBank/DDBJ whole genome shotgun (WGS) entry which is preliminary data.</text>
</comment>
<dbReference type="NCBIfam" id="TIGR01843">
    <property type="entry name" value="type_I_hlyD"/>
    <property type="match status" value="1"/>
</dbReference>
<evidence type="ECO:0000256" key="10">
    <source>
        <dbReference type="SAM" id="Phobius"/>
    </source>
</evidence>
<dbReference type="OrthoDB" id="9810980at2"/>
<keyword evidence="14" id="KW-1185">Reference proteome</keyword>
<evidence type="ECO:0000313" key="13">
    <source>
        <dbReference type="EMBL" id="RXJ54595.1"/>
    </source>
</evidence>
<dbReference type="Proteomes" id="UP000290657">
    <property type="component" value="Unassembled WGS sequence"/>
</dbReference>
<evidence type="ECO:0000256" key="2">
    <source>
        <dbReference type="ARBA" id="ARBA00009477"/>
    </source>
</evidence>
<feature type="domain" description="AprE-like long alpha-helical hairpin" evidence="11">
    <location>
        <begin position="158"/>
        <end position="336"/>
    </location>
</feature>
<dbReference type="PANTHER" id="PTHR30386">
    <property type="entry name" value="MEMBRANE FUSION SUBUNIT OF EMRAB-TOLC MULTIDRUG EFFLUX PUMP"/>
    <property type="match status" value="1"/>
</dbReference>
<keyword evidence="9" id="KW-0175">Coiled coil</keyword>
<feature type="coiled-coil region" evidence="9">
    <location>
        <begin position="194"/>
        <end position="239"/>
    </location>
</feature>
<protein>
    <submittedName>
        <fullName evidence="13">Hemolysin secretion protein D</fullName>
    </submittedName>
</protein>
<evidence type="ECO:0000256" key="5">
    <source>
        <dbReference type="ARBA" id="ARBA00022519"/>
    </source>
</evidence>
<dbReference type="RefSeq" id="WP_128996942.1">
    <property type="nucleotide sequence ID" value="NZ_PDKN01000009.1"/>
</dbReference>
<dbReference type="GO" id="GO:0005886">
    <property type="term" value="C:plasma membrane"/>
    <property type="evidence" value="ECO:0007669"/>
    <property type="project" value="UniProtKB-SubCell"/>
</dbReference>
<dbReference type="Gene3D" id="2.40.50.100">
    <property type="match status" value="1"/>
</dbReference>
<evidence type="ECO:0000259" key="12">
    <source>
        <dbReference type="Pfam" id="PF26002"/>
    </source>
</evidence>
<dbReference type="InterPro" id="IPR058982">
    <property type="entry name" value="Beta-barrel_AprE"/>
</dbReference>
<feature type="domain" description="AprE-like beta-barrel" evidence="12">
    <location>
        <begin position="379"/>
        <end position="468"/>
    </location>
</feature>
<name>A0A4Q0XMH9_9BACT</name>
<evidence type="ECO:0000259" key="11">
    <source>
        <dbReference type="Pfam" id="PF25994"/>
    </source>
</evidence>
<evidence type="ECO:0000256" key="9">
    <source>
        <dbReference type="SAM" id="Coils"/>
    </source>
</evidence>
<keyword evidence="8 10" id="KW-0472">Membrane</keyword>
<dbReference type="InterPro" id="IPR010129">
    <property type="entry name" value="T1SS_HlyD"/>
</dbReference>
<organism evidence="13 14">
    <name type="scientific">Candidatus Marinarcus aquaticus</name>
    <dbReference type="NCBI Taxonomy" id="2044504"/>
    <lineage>
        <taxon>Bacteria</taxon>
        <taxon>Pseudomonadati</taxon>
        <taxon>Campylobacterota</taxon>
        <taxon>Epsilonproteobacteria</taxon>
        <taxon>Campylobacterales</taxon>
        <taxon>Arcobacteraceae</taxon>
        <taxon>Candidatus Marinarcus</taxon>
    </lineage>
</organism>
<comment type="subcellular location">
    <subcellularLocation>
        <location evidence="1">Cell inner membrane</location>
        <topology evidence="1">Single-pass membrane protein</topology>
    </subcellularLocation>
</comment>
<evidence type="ECO:0000256" key="3">
    <source>
        <dbReference type="ARBA" id="ARBA00022448"/>
    </source>
</evidence>
<evidence type="ECO:0000256" key="1">
    <source>
        <dbReference type="ARBA" id="ARBA00004377"/>
    </source>
</evidence>
<evidence type="ECO:0000256" key="8">
    <source>
        <dbReference type="ARBA" id="ARBA00023136"/>
    </source>
</evidence>
<comment type="similarity">
    <text evidence="2">Belongs to the membrane fusion protein (MFP) (TC 8.A.1) family.</text>
</comment>
<dbReference type="Gene3D" id="2.40.30.170">
    <property type="match status" value="1"/>
</dbReference>
<evidence type="ECO:0000256" key="6">
    <source>
        <dbReference type="ARBA" id="ARBA00022692"/>
    </source>
</evidence>
<dbReference type="PANTHER" id="PTHR30386:SF26">
    <property type="entry name" value="TRANSPORT PROTEIN COMB"/>
    <property type="match status" value="1"/>
</dbReference>
<reference evidence="13 14" key="1">
    <citation type="submission" date="2017-10" db="EMBL/GenBank/DDBJ databases">
        <title>Genomics of the genus Arcobacter.</title>
        <authorList>
            <person name="Perez-Cataluna A."/>
            <person name="Figueras M.J."/>
        </authorList>
    </citation>
    <scope>NUCLEOTIDE SEQUENCE [LARGE SCALE GENOMIC DNA]</scope>
    <source>
        <strain evidence="13 14">CECT 8987</strain>
    </source>
</reference>
<proteinExistence type="inferred from homology"/>
<keyword evidence="5" id="KW-0997">Cell inner membrane</keyword>
<accession>A0A4Q0XMH9</accession>
<evidence type="ECO:0000256" key="4">
    <source>
        <dbReference type="ARBA" id="ARBA00022475"/>
    </source>
</evidence>
<dbReference type="EMBL" id="PDKN01000009">
    <property type="protein sequence ID" value="RXJ54595.1"/>
    <property type="molecule type" value="Genomic_DNA"/>
</dbReference>
<dbReference type="InterPro" id="IPR011053">
    <property type="entry name" value="Single_hybrid_motif"/>
</dbReference>
<keyword evidence="4" id="KW-1003">Cell membrane</keyword>
<keyword evidence="7 10" id="KW-1133">Transmembrane helix</keyword>
<evidence type="ECO:0000256" key="7">
    <source>
        <dbReference type="ARBA" id="ARBA00022989"/>
    </source>
</evidence>
<dbReference type="InterPro" id="IPR058781">
    <property type="entry name" value="HH_AprE-like"/>
</dbReference>
<keyword evidence="6 10" id="KW-0812">Transmembrane</keyword>
<dbReference type="PRINTS" id="PR01490">
    <property type="entry name" value="RTXTOXIND"/>
</dbReference>
<dbReference type="InterPro" id="IPR006144">
    <property type="entry name" value="Secretion_HlyD_CS"/>
</dbReference>
<evidence type="ECO:0000313" key="14">
    <source>
        <dbReference type="Proteomes" id="UP000290657"/>
    </source>
</evidence>
<dbReference type="GO" id="GO:0009306">
    <property type="term" value="P:protein secretion"/>
    <property type="evidence" value="ECO:0007669"/>
    <property type="project" value="InterPro"/>
</dbReference>
<dbReference type="AlphaFoldDB" id="A0A4Q0XMH9"/>
<sequence>MAKEKIEQLKQRGREIYKKAHKESKKGYIKGARFYREVKSSPFFDDHNYLPKTPLNDDDYEYMNSLSAAVMQMRPHKLHWVLVAFLFTITLFIIWASFAKIDEISRGSGKVVPSGQNQIIQNLEGGIVSDILVREGDFVKKDQVLIRISNEKSASTMESSRLKAYFLKAQILRLQAELNQVPFEYEQTNDEQMNLFLDNEKKMYEQNERQLESQVQVLREQLNQKKSTLQDSIQAEEHLKISLSMISKEVEMTEPMVKRGIRSQVDFLKLQREENDAKLKHHSASLAIEKTRSEIKEIESKISEIYEGNKVKVREQLNENISELKELEASSVAFKDQVKRTTVMSPSNGIVQKLHINTIGGSIKPAQDLIEIVPTDYNLIVEVKILPSDIAFIYQGQKAIVKFSAYDFSIFGGLDGHVVNISPDTITEKDEKTYYLVRIQTEKNYLGTEKKPMKIIPGMVADVDIITGKKSILDYILKPILKTKQYTFTER</sequence>
<dbReference type="SUPFAM" id="SSF51230">
    <property type="entry name" value="Single hybrid motif"/>
    <property type="match status" value="1"/>
</dbReference>
<gene>
    <name evidence="13" type="ORF">CRV04_11205</name>
</gene>
<dbReference type="Pfam" id="PF25994">
    <property type="entry name" value="HH_AprE"/>
    <property type="match status" value="1"/>
</dbReference>
<dbReference type="Pfam" id="PF26002">
    <property type="entry name" value="Beta-barrel_AprE"/>
    <property type="match status" value="1"/>
</dbReference>
<dbReference type="PROSITE" id="PS00543">
    <property type="entry name" value="HLYD_FAMILY"/>
    <property type="match status" value="1"/>
</dbReference>
<feature type="transmembrane region" description="Helical" evidence="10">
    <location>
        <begin position="78"/>
        <end position="98"/>
    </location>
</feature>
<keyword evidence="3" id="KW-0813">Transport</keyword>
<dbReference type="InterPro" id="IPR050739">
    <property type="entry name" value="MFP"/>
</dbReference>